<organism evidence="2 3">
    <name type="scientific">Deinococcus malanensis</name>
    <dbReference type="NCBI Taxonomy" id="1706855"/>
    <lineage>
        <taxon>Bacteria</taxon>
        <taxon>Thermotogati</taxon>
        <taxon>Deinococcota</taxon>
        <taxon>Deinococci</taxon>
        <taxon>Deinococcales</taxon>
        <taxon>Deinococcaceae</taxon>
        <taxon>Deinococcus</taxon>
    </lineage>
</organism>
<feature type="domain" description="UmuC" evidence="1">
    <location>
        <begin position="23"/>
        <end position="100"/>
    </location>
</feature>
<dbReference type="InterPro" id="IPR001126">
    <property type="entry name" value="UmuC"/>
</dbReference>
<reference evidence="3" key="1">
    <citation type="journal article" date="2019" name="Int. J. Syst. Evol. Microbiol.">
        <title>The Global Catalogue of Microorganisms (GCM) 10K type strain sequencing project: providing services to taxonomists for standard genome sequencing and annotation.</title>
        <authorList>
            <consortium name="The Broad Institute Genomics Platform"/>
            <consortium name="The Broad Institute Genome Sequencing Center for Infectious Disease"/>
            <person name="Wu L."/>
            <person name="Ma J."/>
        </authorList>
    </citation>
    <scope>NUCLEOTIDE SEQUENCE [LARGE SCALE GENOMIC DNA]</scope>
    <source>
        <strain evidence="3">JCM 30331</strain>
    </source>
</reference>
<dbReference type="RefSeq" id="WP_189010108.1">
    <property type="nucleotide sequence ID" value="NZ_BMPP01000013.1"/>
</dbReference>
<gene>
    <name evidence="2" type="ORF">GCM10008955_29210</name>
</gene>
<accession>A0ABQ2EZE9</accession>
<proteinExistence type="predicted"/>
<keyword evidence="3" id="KW-1185">Reference proteome</keyword>
<name>A0ABQ2EZE9_9DEIO</name>
<dbReference type="EMBL" id="BMPP01000013">
    <property type="protein sequence ID" value="GGK33341.1"/>
    <property type="molecule type" value="Genomic_DNA"/>
</dbReference>
<dbReference type="Proteomes" id="UP000647587">
    <property type="component" value="Unassembled WGS sequence"/>
</dbReference>
<dbReference type="Pfam" id="PF00817">
    <property type="entry name" value="IMS"/>
    <property type="match status" value="1"/>
</dbReference>
<evidence type="ECO:0000313" key="3">
    <source>
        <dbReference type="Proteomes" id="UP000647587"/>
    </source>
</evidence>
<dbReference type="InterPro" id="IPR043502">
    <property type="entry name" value="DNA/RNA_pol_sf"/>
</dbReference>
<dbReference type="SUPFAM" id="SSF56672">
    <property type="entry name" value="DNA/RNA polymerases"/>
    <property type="match status" value="1"/>
</dbReference>
<dbReference type="Gene3D" id="3.40.1170.60">
    <property type="match status" value="1"/>
</dbReference>
<evidence type="ECO:0000313" key="2">
    <source>
        <dbReference type="EMBL" id="GGK33341.1"/>
    </source>
</evidence>
<comment type="caution">
    <text evidence="2">The sequence shown here is derived from an EMBL/GenBank/DDBJ whole genome shotgun (WGS) entry which is preliminary data.</text>
</comment>
<evidence type="ECO:0000259" key="1">
    <source>
        <dbReference type="Pfam" id="PF00817"/>
    </source>
</evidence>
<sequence>MAGRTPSLIACVLLSPWPLELLQRRHPGVPVAVLSEGARRVLFASASAQEAGVKTGMRETAALSRCPELHAEILGTPLTTAAWNELVEQLYARYSDRVDGRMPGLVFLKLGLGAARDLAAALQVPVGLASSLEVAHLAALRARRGEVREVHPGGQAEKAFLNLVPLEHLHVLGLSPAQVERLRFLGITGLADLWKWSAAQREAFLGVDMAKQLNRFLKGQRTEQLPRYVPGQILEASLDTDAPLLNGPEADAALQDLLPGLVTEMRGRTAAYLTIRCETLGGSLTATRKLKWPLDRGGLTRVATLTLEDTGALPLGIDRLTVQLSGLQQPSRMVGLWAGVADLDVTRDVLGRFPDALVRVRWLDPWAYTADAMYEWVDWQTGEVRPTPMTPQRAWTPPRAQFSQAQAREKAVDRILAFFEGARS</sequence>
<protein>
    <recommendedName>
        <fullName evidence="1">UmuC domain-containing protein</fullName>
    </recommendedName>
</protein>